<feature type="compositionally biased region" description="Basic and acidic residues" evidence="1">
    <location>
        <begin position="212"/>
        <end position="229"/>
    </location>
</feature>
<feature type="compositionally biased region" description="Polar residues" evidence="1">
    <location>
        <begin position="145"/>
        <end position="156"/>
    </location>
</feature>
<feature type="compositionally biased region" description="Low complexity" evidence="1">
    <location>
        <begin position="113"/>
        <end position="123"/>
    </location>
</feature>
<dbReference type="AlphaFoldDB" id="A0A7R9E1P1"/>
<protein>
    <submittedName>
        <fullName evidence="2">Uncharacterized protein</fullName>
    </submittedName>
</protein>
<feature type="compositionally biased region" description="Polar residues" evidence="1">
    <location>
        <begin position="71"/>
        <end position="106"/>
    </location>
</feature>
<accession>A0A7R9E1P1</accession>
<dbReference type="EMBL" id="OB792955">
    <property type="protein sequence ID" value="CAD7425455.1"/>
    <property type="molecule type" value="Genomic_DNA"/>
</dbReference>
<evidence type="ECO:0000313" key="2">
    <source>
        <dbReference type="EMBL" id="CAD7425455.1"/>
    </source>
</evidence>
<gene>
    <name evidence="2" type="ORF">TMSB3V08_LOCUS2364</name>
</gene>
<organism evidence="2">
    <name type="scientific">Timema monikensis</name>
    <dbReference type="NCBI Taxonomy" id="170555"/>
    <lineage>
        <taxon>Eukaryota</taxon>
        <taxon>Metazoa</taxon>
        <taxon>Ecdysozoa</taxon>
        <taxon>Arthropoda</taxon>
        <taxon>Hexapoda</taxon>
        <taxon>Insecta</taxon>
        <taxon>Pterygota</taxon>
        <taxon>Neoptera</taxon>
        <taxon>Polyneoptera</taxon>
        <taxon>Phasmatodea</taxon>
        <taxon>Timematodea</taxon>
        <taxon>Timematoidea</taxon>
        <taxon>Timematidae</taxon>
        <taxon>Timema</taxon>
    </lineage>
</organism>
<reference evidence="2" key="1">
    <citation type="submission" date="2020-11" db="EMBL/GenBank/DDBJ databases">
        <authorList>
            <person name="Tran Van P."/>
        </authorList>
    </citation>
    <scope>NUCLEOTIDE SEQUENCE</scope>
</reference>
<name>A0A7R9E1P1_9NEOP</name>
<sequence>MFRHIYGAIIRTKSKKKYAIGYGANPEGSHWLGPGPKRVSDFSDYCRKMSAAAQKVGPLSLTTSPQIAQTLPATDVSPQTPTSSCLSTSATHVSPPSPTSAGTSKSAMIAPHTPSSSGPSTSGLGKTVKPHDISPVPTVKAKVTNRGQSNPFNWATASLRGRQPSPGYYGSSQTGAYQSSGATPTILKEPTSDTGGYKGRRSVPVLRSHTNYPEEDRRSKGRPRDRWLKGVGSKEECGAERRWKEEAGERLMVLFTIPFRKGEEGKVPCRMISDVTGKLTQSILDDCVTQWHFDPNVKLVLHSNGRNVINTFSSSSGLRDSAVESSAPPQRRRVLPRECLLTWLLSE</sequence>
<proteinExistence type="predicted"/>
<feature type="compositionally biased region" description="Polar residues" evidence="1">
    <location>
        <begin position="170"/>
        <end position="183"/>
    </location>
</feature>
<feature type="region of interest" description="Disordered" evidence="1">
    <location>
        <begin position="71"/>
        <end position="229"/>
    </location>
</feature>
<evidence type="ECO:0000256" key="1">
    <source>
        <dbReference type="SAM" id="MobiDB-lite"/>
    </source>
</evidence>